<proteinExistence type="predicted"/>
<dbReference type="InterPro" id="IPR013108">
    <property type="entry name" value="Amidohydro_3"/>
</dbReference>
<dbReference type="InterPro" id="IPR011059">
    <property type="entry name" value="Metal-dep_hydrolase_composite"/>
</dbReference>
<dbReference type="PANTHER" id="PTHR22642:SF2">
    <property type="entry name" value="PROTEIN LONG AFTER FAR-RED 3"/>
    <property type="match status" value="1"/>
</dbReference>
<organism evidence="2 3">
    <name type="scientific">Mesomycoplasma neurolyticum</name>
    <dbReference type="NCBI Taxonomy" id="2120"/>
    <lineage>
        <taxon>Bacteria</taxon>
        <taxon>Bacillati</taxon>
        <taxon>Mycoplasmatota</taxon>
        <taxon>Mycoplasmoidales</taxon>
        <taxon>Metamycoplasmataceae</taxon>
        <taxon>Mesomycoplasma</taxon>
    </lineage>
</organism>
<dbReference type="Gene3D" id="2.30.40.10">
    <property type="entry name" value="Urease, subunit C, domain 1"/>
    <property type="match status" value="1"/>
</dbReference>
<dbReference type="EMBL" id="LR214951">
    <property type="protein sequence ID" value="VEU59179.1"/>
    <property type="molecule type" value="Genomic_DNA"/>
</dbReference>
<dbReference type="PANTHER" id="PTHR22642">
    <property type="entry name" value="IMIDAZOLONEPROPIONASE"/>
    <property type="match status" value="1"/>
</dbReference>
<dbReference type="OrthoDB" id="9767366at2"/>
<protein>
    <submittedName>
        <fullName evidence="2">Imidazolonepropionase</fullName>
    </submittedName>
</protein>
<dbReference type="SUPFAM" id="SSF51338">
    <property type="entry name" value="Composite domain of metallo-dependent hydrolases"/>
    <property type="match status" value="1"/>
</dbReference>
<evidence type="ECO:0000313" key="2">
    <source>
        <dbReference type="EMBL" id="VEU59179.1"/>
    </source>
</evidence>
<dbReference type="Gene3D" id="3.10.310.70">
    <property type="match status" value="1"/>
</dbReference>
<dbReference type="Gene3D" id="3.20.20.140">
    <property type="entry name" value="Metal-dependent hydrolases"/>
    <property type="match status" value="1"/>
</dbReference>
<name>A0A449A4M0_9BACT</name>
<dbReference type="AlphaFoldDB" id="A0A449A4M0"/>
<dbReference type="SUPFAM" id="SSF51556">
    <property type="entry name" value="Metallo-dependent hydrolases"/>
    <property type="match status" value="1"/>
</dbReference>
<dbReference type="InterPro" id="IPR032466">
    <property type="entry name" value="Metal_Hydrolase"/>
</dbReference>
<sequence>MIAYINGKIWIEKNIFQEAFIVKGKKIIFVGQTKDALEFKPKTIIDLNKKLVIPGLMDSHVHFYFGAKYESYLDLSKIKNHKDLINELLVFNKKHNFKNDDVLIGYDWDEEQFEEKKMISKKYLDDHFPNLSVFLWRKSYHSAFANTHALKRLGIYHKNATYEKSYIELGEDKMPTGFLKEKICYKVDALISAERNIQYQKDFIKWVKKANNFGITGIFTCDLRNENWEFDLNVFEKLNNKNKLSLEISHQMWLTEEKWINNFLAKIQHIKLKKNNHQIRAIKVFADGTFSNNTLNLKTTNSLDNLFIDKEKFYEFVKKINSYNLSVVTHSIGDLTSEVVIKNYAMNDHSNLMRNGLIHSDVMNKKLVKLIKNHNIYLSLQPCFLKENYFFNDKMEISPYKTLVKNKINISFGTDWKVCDLNPWCNIHLAINHPNPKQKIKLWQALEAYTLGTAKYMNIDDKVGKIAKNYYANFIILEKDIFRNHKKNIHKTIVLSTYFRGKKVSN</sequence>
<reference evidence="2 3" key="1">
    <citation type="submission" date="2019-01" db="EMBL/GenBank/DDBJ databases">
        <authorList>
            <consortium name="Pathogen Informatics"/>
        </authorList>
    </citation>
    <scope>NUCLEOTIDE SEQUENCE [LARGE SCALE GENOMIC DNA]</scope>
    <source>
        <strain evidence="2 3">NCTC10166</strain>
    </source>
</reference>
<dbReference type="Proteomes" id="UP000289440">
    <property type="component" value="Chromosome"/>
</dbReference>
<dbReference type="KEGG" id="mnu:NCTC10166_00137"/>
<dbReference type="RefSeq" id="WP_129719586.1">
    <property type="nucleotide sequence ID" value="NZ_LR214951.1"/>
</dbReference>
<feature type="domain" description="Amidohydrolase 3" evidence="1">
    <location>
        <begin position="44"/>
        <end position="504"/>
    </location>
</feature>
<dbReference type="Pfam" id="PF07969">
    <property type="entry name" value="Amidohydro_3"/>
    <property type="match status" value="1"/>
</dbReference>
<keyword evidence="3" id="KW-1185">Reference proteome</keyword>
<accession>A0A449A4M0</accession>
<evidence type="ECO:0000259" key="1">
    <source>
        <dbReference type="Pfam" id="PF07969"/>
    </source>
</evidence>
<gene>
    <name evidence="2" type="ORF">NCTC10166_00137</name>
</gene>
<dbReference type="GO" id="GO:0016810">
    <property type="term" value="F:hydrolase activity, acting on carbon-nitrogen (but not peptide) bonds"/>
    <property type="evidence" value="ECO:0007669"/>
    <property type="project" value="InterPro"/>
</dbReference>
<evidence type="ECO:0000313" key="3">
    <source>
        <dbReference type="Proteomes" id="UP000289440"/>
    </source>
</evidence>